<dbReference type="AlphaFoldDB" id="A0A1G9TCK9"/>
<evidence type="ECO:0000313" key="3">
    <source>
        <dbReference type="Proteomes" id="UP000199544"/>
    </source>
</evidence>
<organism evidence="2 3">
    <name type="scientific">Fictibacillus solisalsi</name>
    <dbReference type="NCBI Taxonomy" id="459525"/>
    <lineage>
        <taxon>Bacteria</taxon>
        <taxon>Bacillati</taxon>
        <taxon>Bacillota</taxon>
        <taxon>Bacilli</taxon>
        <taxon>Bacillales</taxon>
        <taxon>Fictibacillaceae</taxon>
        <taxon>Fictibacillus</taxon>
    </lineage>
</organism>
<protein>
    <submittedName>
        <fullName evidence="2">Uncharacterized protein</fullName>
    </submittedName>
</protein>
<reference evidence="3" key="1">
    <citation type="submission" date="2016-10" db="EMBL/GenBank/DDBJ databases">
        <authorList>
            <person name="Varghese N."/>
            <person name="Submissions S."/>
        </authorList>
    </citation>
    <scope>NUCLEOTIDE SEQUENCE [LARGE SCALE GENOMIC DNA]</scope>
    <source>
        <strain evidence="3">CGMCC 1.6854</strain>
    </source>
</reference>
<dbReference type="EMBL" id="FNHW01000001">
    <property type="protein sequence ID" value="SDM45406.1"/>
    <property type="molecule type" value="Genomic_DNA"/>
</dbReference>
<feature type="region of interest" description="Disordered" evidence="1">
    <location>
        <begin position="1"/>
        <end position="24"/>
    </location>
</feature>
<feature type="compositionally biased region" description="Basic and acidic residues" evidence="1">
    <location>
        <begin position="13"/>
        <end position="24"/>
    </location>
</feature>
<dbReference type="OrthoDB" id="2365803at2"/>
<sequence>MSKSNARKHRDRLIREGKRNPSDKRGIYALADLRTRKTKTKLQKKMQNKHKGRLSGYEHADNRPLFYLILPI</sequence>
<evidence type="ECO:0000313" key="2">
    <source>
        <dbReference type="EMBL" id="SDM45406.1"/>
    </source>
</evidence>
<gene>
    <name evidence="2" type="ORF">SAMN04488137_0210</name>
</gene>
<dbReference type="Proteomes" id="UP000199544">
    <property type="component" value="Unassembled WGS sequence"/>
</dbReference>
<accession>A0A1G9TCK9</accession>
<feature type="compositionally biased region" description="Basic residues" evidence="1">
    <location>
        <begin position="38"/>
        <end position="53"/>
    </location>
</feature>
<proteinExistence type="predicted"/>
<feature type="region of interest" description="Disordered" evidence="1">
    <location>
        <begin position="38"/>
        <end position="57"/>
    </location>
</feature>
<name>A0A1G9TCK9_9BACL</name>
<feature type="compositionally biased region" description="Basic residues" evidence="1">
    <location>
        <begin position="1"/>
        <end position="12"/>
    </location>
</feature>
<dbReference type="RefSeq" id="WP_090231892.1">
    <property type="nucleotide sequence ID" value="NZ_FNHW01000001.1"/>
</dbReference>
<evidence type="ECO:0000256" key="1">
    <source>
        <dbReference type="SAM" id="MobiDB-lite"/>
    </source>
</evidence>
<keyword evidence="3" id="KW-1185">Reference proteome</keyword>